<dbReference type="AlphaFoldDB" id="A0A0K2T882"/>
<sequence length="120" mass="14003">TSLPTQLNKCSHAYPTRRFPLFYRHFRTEHASSTTSNGIVRTTGFLLYSIWCCVHKKQKKWPPATPCHLSCSDIEFSPFFTYILNVVVHIWLLQLQNCKLTFSCVSLTFKDTLSFLYAIY</sequence>
<proteinExistence type="predicted"/>
<feature type="non-terminal residue" evidence="1">
    <location>
        <position position="1"/>
    </location>
</feature>
<name>A0A0K2T882_LEPSM</name>
<protein>
    <submittedName>
        <fullName evidence="1">Uncharacterized protein</fullName>
    </submittedName>
</protein>
<evidence type="ECO:0000313" key="1">
    <source>
        <dbReference type="EMBL" id="CDW21782.1"/>
    </source>
</evidence>
<accession>A0A0K2T882</accession>
<dbReference type="EMBL" id="HACA01004421">
    <property type="protein sequence ID" value="CDW21782.1"/>
    <property type="molecule type" value="Transcribed_RNA"/>
</dbReference>
<reference evidence="1" key="1">
    <citation type="submission" date="2014-05" db="EMBL/GenBank/DDBJ databases">
        <authorList>
            <person name="Chronopoulou M."/>
        </authorList>
    </citation>
    <scope>NUCLEOTIDE SEQUENCE</scope>
    <source>
        <tissue evidence="1">Whole organism</tissue>
    </source>
</reference>
<organism evidence="1">
    <name type="scientific">Lepeophtheirus salmonis</name>
    <name type="common">Salmon louse</name>
    <name type="synonym">Caligus salmonis</name>
    <dbReference type="NCBI Taxonomy" id="72036"/>
    <lineage>
        <taxon>Eukaryota</taxon>
        <taxon>Metazoa</taxon>
        <taxon>Ecdysozoa</taxon>
        <taxon>Arthropoda</taxon>
        <taxon>Crustacea</taxon>
        <taxon>Multicrustacea</taxon>
        <taxon>Hexanauplia</taxon>
        <taxon>Copepoda</taxon>
        <taxon>Siphonostomatoida</taxon>
        <taxon>Caligidae</taxon>
        <taxon>Lepeophtheirus</taxon>
    </lineage>
</organism>